<feature type="domain" description="Ketosynthase family 3 (KS3)" evidence="5">
    <location>
        <begin position="8"/>
        <end position="406"/>
    </location>
</feature>
<sequence length="414" mass="43538">MPSKPPNRCPLAITGIGVACGLGHGKRALWDGLLRAPNLFGFLQRPGRQSQAGQPPFIGIEMPDPPSILPPRIERTVGLSARIAVSVLNEAWQEADLNSVAPERIGLVIGGSHFASRESALASAADLERPAFIPPRHGHMFLDSDLSGVCTSTFPIRGFSQTVDAASASGTVATLQAMEAVRSGRVDVCIALGGMQDVSALDLHRLRALGAMGSERFADIPEEACRPMSRNHDGFIFGESSAALVIERVTPDRPHYGVLSGGAHIVDGHRGPQPDSGGQQRAAQMALDEAGLGGGDIDYLNGHATGTPLGDETELESCRQLGLNGAWTNTTKSILGHGLSSAGSIELAALLLQMRHGILHPSRNLSPPLDDTLRWVGGSPQPHQIQKALKLSFGFNGINSALIVEAPSPGARQP</sequence>
<gene>
    <name evidence="6" type="ORF">BEN30_04670</name>
</gene>
<dbReference type="InterPro" id="IPR000794">
    <property type="entry name" value="Beta-ketoacyl_synthase"/>
</dbReference>
<comment type="pathway">
    <text evidence="1">Lipid metabolism; fatty acid biosynthesis.</text>
</comment>
<keyword evidence="7" id="KW-1185">Reference proteome</keyword>
<dbReference type="PANTHER" id="PTHR11712">
    <property type="entry name" value="POLYKETIDE SYNTHASE-RELATED"/>
    <property type="match status" value="1"/>
</dbReference>
<dbReference type="SUPFAM" id="SSF53901">
    <property type="entry name" value="Thiolase-like"/>
    <property type="match status" value="2"/>
</dbReference>
<dbReference type="GO" id="GO:0006633">
    <property type="term" value="P:fatty acid biosynthetic process"/>
    <property type="evidence" value="ECO:0007669"/>
    <property type="project" value="TreeGrafter"/>
</dbReference>
<evidence type="ECO:0000256" key="2">
    <source>
        <dbReference type="ARBA" id="ARBA00008467"/>
    </source>
</evidence>
<dbReference type="AlphaFoldDB" id="A0A1E5QAL8"/>
<dbReference type="InterPro" id="IPR016039">
    <property type="entry name" value="Thiolase-like"/>
</dbReference>
<accession>A0A1E5QAL8</accession>
<evidence type="ECO:0000259" key="5">
    <source>
        <dbReference type="PROSITE" id="PS52004"/>
    </source>
</evidence>
<name>A0A1E5QAL8_9PROT</name>
<dbReference type="GO" id="GO:0005829">
    <property type="term" value="C:cytosol"/>
    <property type="evidence" value="ECO:0007669"/>
    <property type="project" value="TreeGrafter"/>
</dbReference>
<protein>
    <recommendedName>
        <fullName evidence="5">Ketosynthase family 3 (KS3) domain-containing protein</fullName>
    </recommendedName>
</protein>
<dbReference type="CDD" id="cd00834">
    <property type="entry name" value="KAS_I_II"/>
    <property type="match status" value="1"/>
</dbReference>
<comment type="caution">
    <text evidence="6">The sequence shown here is derived from an EMBL/GenBank/DDBJ whole genome shotgun (WGS) entry which is preliminary data.</text>
</comment>
<evidence type="ECO:0000313" key="6">
    <source>
        <dbReference type="EMBL" id="OEJ69014.1"/>
    </source>
</evidence>
<proteinExistence type="inferred from homology"/>
<dbReference type="GO" id="GO:0004315">
    <property type="term" value="F:3-oxoacyl-[acyl-carrier-protein] synthase activity"/>
    <property type="evidence" value="ECO:0007669"/>
    <property type="project" value="TreeGrafter"/>
</dbReference>
<dbReference type="SMART" id="SM00825">
    <property type="entry name" value="PKS_KS"/>
    <property type="match status" value="1"/>
</dbReference>
<dbReference type="InterPro" id="IPR020841">
    <property type="entry name" value="PKS_Beta-ketoAc_synthase_dom"/>
</dbReference>
<dbReference type="InterPro" id="IPR014030">
    <property type="entry name" value="Ketoacyl_synth_N"/>
</dbReference>
<dbReference type="Pfam" id="PF02801">
    <property type="entry name" value="Ketoacyl-synt_C"/>
    <property type="match status" value="1"/>
</dbReference>
<evidence type="ECO:0000256" key="1">
    <source>
        <dbReference type="ARBA" id="ARBA00005194"/>
    </source>
</evidence>
<dbReference type="OrthoDB" id="9808669at2"/>
<dbReference type="PROSITE" id="PS51257">
    <property type="entry name" value="PROKAR_LIPOPROTEIN"/>
    <property type="match status" value="1"/>
</dbReference>
<keyword evidence="3 4" id="KW-0808">Transferase</keyword>
<evidence type="ECO:0000256" key="4">
    <source>
        <dbReference type="RuleBase" id="RU003694"/>
    </source>
</evidence>
<evidence type="ECO:0000313" key="7">
    <source>
        <dbReference type="Proteomes" id="UP000095347"/>
    </source>
</evidence>
<organism evidence="6 7">
    <name type="scientific">Magnetovibrio blakemorei</name>
    <dbReference type="NCBI Taxonomy" id="28181"/>
    <lineage>
        <taxon>Bacteria</taxon>
        <taxon>Pseudomonadati</taxon>
        <taxon>Pseudomonadota</taxon>
        <taxon>Alphaproteobacteria</taxon>
        <taxon>Rhodospirillales</taxon>
        <taxon>Magnetovibrionaceae</taxon>
        <taxon>Magnetovibrio</taxon>
    </lineage>
</organism>
<dbReference type="InterPro" id="IPR014031">
    <property type="entry name" value="Ketoacyl_synth_C"/>
</dbReference>
<dbReference type="Gene3D" id="3.40.47.10">
    <property type="match status" value="1"/>
</dbReference>
<comment type="similarity">
    <text evidence="2 4">Belongs to the thiolase-like superfamily. Beta-ketoacyl-ACP synthases family.</text>
</comment>
<dbReference type="Pfam" id="PF00109">
    <property type="entry name" value="ketoacyl-synt"/>
    <property type="match status" value="1"/>
</dbReference>
<dbReference type="RefSeq" id="WP_069956868.1">
    <property type="nucleotide sequence ID" value="NZ_MCGG01000009.1"/>
</dbReference>
<dbReference type="PANTHER" id="PTHR11712:SF336">
    <property type="entry name" value="3-OXOACYL-[ACYL-CARRIER-PROTEIN] SYNTHASE, MITOCHONDRIAL"/>
    <property type="match status" value="1"/>
</dbReference>
<reference evidence="7" key="1">
    <citation type="submission" date="2016-07" db="EMBL/GenBank/DDBJ databases">
        <authorList>
            <person name="Florea S."/>
            <person name="Webb J.S."/>
            <person name="Jaromczyk J."/>
            <person name="Schardl C.L."/>
        </authorList>
    </citation>
    <scope>NUCLEOTIDE SEQUENCE [LARGE SCALE GENOMIC DNA]</scope>
    <source>
        <strain evidence="7">MV-1</strain>
    </source>
</reference>
<dbReference type="Proteomes" id="UP000095347">
    <property type="component" value="Unassembled WGS sequence"/>
</dbReference>
<evidence type="ECO:0000256" key="3">
    <source>
        <dbReference type="ARBA" id="ARBA00022679"/>
    </source>
</evidence>
<dbReference type="EMBL" id="MCGG01000009">
    <property type="protein sequence ID" value="OEJ69014.1"/>
    <property type="molecule type" value="Genomic_DNA"/>
</dbReference>
<dbReference type="STRING" id="28181.BEN30_04670"/>
<dbReference type="PROSITE" id="PS52004">
    <property type="entry name" value="KS3_2"/>
    <property type="match status" value="1"/>
</dbReference>